<protein>
    <recommendedName>
        <fullName evidence="1">DUF4817 domain-containing protein</fullName>
    </recommendedName>
</protein>
<evidence type="ECO:0000313" key="2">
    <source>
        <dbReference type="EMBL" id="KYN21754.1"/>
    </source>
</evidence>
<evidence type="ECO:0000259" key="1">
    <source>
        <dbReference type="Pfam" id="PF16087"/>
    </source>
</evidence>
<feature type="domain" description="DUF4817" evidence="1">
    <location>
        <begin position="4"/>
        <end position="55"/>
    </location>
</feature>
<sequence>MYSYNEKIDILLIFGECKRNAREAAILYATRYSKRHHPCATMFYNIEKNLRNYGEFEKKKRNKPAHLIQVIHEPKITDHTWLKVELNSSGDVDKKIIYVIEDKATIDNFEILSLEQLEKIVMGLPNKKGTDEGISSNGFGTMVSRFNILRSPLRYDPDDARWIVLAICCLHNMLRSHNVDRMMYTPPGYVDMEDERTGQLQHGEWRNGQRQSLLNLQHQGGNRHASTAIAMRETLCEYFNTVGRVPWQDEAIR</sequence>
<name>A0A151J9P3_9HYME</name>
<dbReference type="EMBL" id="KQ979388">
    <property type="protein sequence ID" value="KYN21754.1"/>
    <property type="molecule type" value="Genomic_DNA"/>
</dbReference>
<organism evidence="2 3">
    <name type="scientific">Trachymyrmex cornetzi</name>
    <dbReference type="NCBI Taxonomy" id="471704"/>
    <lineage>
        <taxon>Eukaryota</taxon>
        <taxon>Metazoa</taxon>
        <taxon>Ecdysozoa</taxon>
        <taxon>Arthropoda</taxon>
        <taxon>Hexapoda</taxon>
        <taxon>Insecta</taxon>
        <taxon>Pterygota</taxon>
        <taxon>Neoptera</taxon>
        <taxon>Endopterygota</taxon>
        <taxon>Hymenoptera</taxon>
        <taxon>Apocrita</taxon>
        <taxon>Aculeata</taxon>
        <taxon>Formicoidea</taxon>
        <taxon>Formicidae</taxon>
        <taxon>Myrmicinae</taxon>
        <taxon>Trachymyrmex</taxon>
    </lineage>
</organism>
<dbReference type="AlphaFoldDB" id="A0A151J9P3"/>
<accession>A0A151J9P3</accession>
<reference evidence="2 3" key="1">
    <citation type="submission" date="2015-09" db="EMBL/GenBank/DDBJ databases">
        <title>Trachymyrmex cornetzi WGS genome.</title>
        <authorList>
            <person name="Nygaard S."/>
            <person name="Hu H."/>
            <person name="Boomsma J."/>
            <person name="Zhang G."/>
        </authorList>
    </citation>
    <scope>NUCLEOTIDE SEQUENCE [LARGE SCALE GENOMIC DNA]</scope>
    <source>
        <strain evidence="2">Tcor2-1</strain>
        <tissue evidence="2">Whole body</tissue>
    </source>
</reference>
<keyword evidence="3" id="KW-1185">Reference proteome</keyword>
<proteinExistence type="predicted"/>
<dbReference type="Pfam" id="PF16087">
    <property type="entry name" value="DUF4817"/>
    <property type="match status" value="1"/>
</dbReference>
<gene>
    <name evidence="2" type="ORF">ALC57_05855</name>
</gene>
<dbReference type="InterPro" id="IPR032135">
    <property type="entry name" value="DUF4817"/>
</dbReference>
<evidence type="ECO:0000313" key="3">
    <source>
        <dbReference type="Proteomes" id="UP000078492"/>
    </source>
</evidence>
<dbReference type="Proteomes" id="UP000078492">
    <property type="component" value="Unassembled WGS sequence"/>
</dbReference>